<organism evidence="2 3">
    <name type="scientific">Salinibacter ruber</name>
    <dbReference type="NCBI Taxonomy" id="146919"/>
    <lineage>
        <taxon>Bacteria</taxon>
        <taxon>Pseudomonadati</taxon>
        <taxon>Rhodothermota</taxon>
        <taxon>Rhodothermia</taxon>
        <taxon>Rhodothermales</taxon>
        <taxon>Salinibacteraceae</taxon>
        <taxon>Salinibacter</taxon>
    </lineage>
</organism>
<dbReference type="GO" id="GO:0003887">
    <property type="term" value="F:DNA-directed DNA polymerase activity"/>
    <property type="evidence" value="ECO:0007669"/>
    <property type="project" value="UniProtKB-EC"/>
</dbReference>
<evidence type="ECO:0000259" key="1">
    <source>
        <dbReference type="SMART" id="SM00479"/>
    </source>
</evidence>
<dbReference type="Gene3D" id="3.30.420.10">
    <property type="entry name" value="Ribonuclease H-like superfamily/Ribonuclease H"/>
    <property type="match status" value="1"/>
</dbReference>
<keyword evidence="2" id="KW-0808">Transferase</keyword>
<dbReference type="PANTHER" id="PTHR30231">
    <property type="entry name" value="DNA POLYMERASE III SUBUNIT EPSILON"/>
    <property type="match status" value="1"/>
</dbReference>
<dbReference type="GO" id="GO:0003676">
    <property type="term" value="F:nucleic acid binding"/>
    <property type="evidence" value="ECO:0007669"/>
    <property type="project" value="InterPro"/>
</dbReference>
<dbReference type="CDD" id="cd06127">
    <property type="entry name" value="DEDDh"/>
    <property type="match status" value="1"/>
</dbReference>
<dbReference type="GO" id="GO:0008408">
    <property type="term" value="F:3'-5' exonuclease activity"/>
    <property type="evidence" value="ECO:0007669"/>
    <property type="project" value="TreeGrafter"/>
</dbReference>
<dbReference type="InterPro" id="IPR013520">
    <property type="entry name" value="Ribonucl_H"/>
</dbReference>
<accession>A0A9X2U538</accession>
<sequence length="264" mass="29210">MLLSRNAPTKGNPTDMLTTDRPLAVIDLEATGADPASARIIQVAVLRLAESGGALTLDSSFETLVDPAVPIPAEVTDLTGITDQMVKEAPTFDELGEDLRPLLQDAHLTGYNSLQYDVPLLKAEYGRCGLGPLPGPEDRVHLDVMRLEETFRGKSLGDVFRKYFGKRPEEAHTAMADVRSTCKVLKGQLQTYEPERDVRTLAERATGSDVDSQGRLKRSGGEIVVAFGKHEGTPLKRLREEEPGYFEWMHDEMEALRPHLDPFR</sequence>
<dbReference type="Pfam" id="PF00929">
    <property type="entry name" value="RNase_T"/>
    <property type="match status" value="1"/>
</dbReference>
<dbReference type="EC" id="2.7.7.7" evidence="2"/>
<dbReference type="Proteomes" id="UP001155034">
    <property type="component" value="Unassembled WGS sequence"/>
</dbReference>
<dbReference type="PANTHER" id="PTHR30231:SF41">
    <property type="entry name" value="DNA POLYMERASE III SUBUNIT EPSILON"/>
    <property type="match status" value="1"/>
</dbReference>
<gene>
    <name evidence="2" type="ORF">GGP82_003446</name>
</gene>
<dbReference type="InterPro" id="IPR012337">
    <property type="entry name" value="RNaseH-like_sf"/>
</dbReference>
<keyword evidence="2" id="KW-0548">Nucleotidyltransferase</keyword>
<proteinExistence type="predicted"/>
<dbReference type="SMART" id="SM00479">
    <property type="entry name" value="EXOIII"/>
    <property type="match status" value="1"/>
</dbReference>
<evidence type="ECO:0000313" key="3">
    <source>
        <dbReference type="Proteomes" id="UP001155034"/>
    </source>
</evidence>
<dbReference type="GO" id="GO:0045004">
    <property type="term" value="P:DNA replication proofreading"/>
    <property type="evidence" value="ECO:0007669"/>
    <property type="project" value="TreeGrafter"/>
</dbReference>
<feature type="domain" description="Exonuclease" evidence="1">
    <location>
        <begin position="22"/>
        <end position="194"/>
    </location>
</feature>
<dbReference type="AlphaFoldDB" id="A0A9X2U538"/>
<dbReference type="EMBL" id="JANTYZ010000023">
    <property type="protein sequence ID" value="MCS3866863.1"/>
    <property type="molecule type" value="Genomic_DNA"/>
</dbReference>
<protein>
    <submittedName>
        <fullName evidence="2">DNA polymerase-3 subunit epsilon</fullName>
        <ecNumber evidence="2">2.7.7.7</ecNumber>
    </submittedName>
</protein>
<evidence type="ECO:0000313" key="2">
    <source>
        <dbReference type="EMBL" id="MCS3866863.1"/>
    </source>
</evidence>
<dbReference type="InterPro" id="IPR036397">
    <property type="entry name" value="RNaseH_sf"/>
</dbReference>
<dbReference type="SUPFAM" id="SSF53098">
    <property type="entry name" value="Ribonuclease H-like"/>
    <property type="match status" value="1"/>
</dbReference>
<comment type="caution">
    <text evidence="2">The sequence shown here is derived from an EMBL/GenBank/DDBJ whole genome shotgun (WGS) entry which is preliminary data.</text>
</comment>
<dbReference type="GO" id="GO:0005829">
    <property type="term" value="C:cytosol"/>
    <property type="evidence" value="ECO:0007669"/>
    <property type="project" value="TreeGrafter"/>
</dbReference>
<dbReference type="RefSeq" id="WP_259084271.1">
    <property type="nucleotide sequence ID" value="NZ_JANTYZ010000023.1"/>
</dbReference>
<name>A0A9X2U538_9BACT</name>
<reference evidence="2" key="1">
    <citation type="submission" date="2022-08" db="EMBL/GenBank/DDBJ databases">
        <title>Genomic Encyclopedia of Type Strains, Phase V (KMG-V): Genome sequencing to study the core and pangenomes of soil and plant-associated prokaryotes.</title>
        <authorList>
            <person name="Whitman W."/>
        </authorList>
    </citation>
    <scope>NUCLEOTIDE SEQUENCE</scope>
    <source>
        <strain evidence="2">SP2016B</strain>
    </source>
</reference>